<reference evidence="3 4" key="1">
    <citation type="journal article" date="2007" name="Science">
        <title>The Fusarium graminearum genome reveals a link between localized polymorphism and pathogen specialization.</title>
        <authorList>
            <person name="Cuomo C.A."/>
            <person name="Gueldener U."/>
            <person name="Xu J.-R."/>
            <person name="Trail F."/>
            <person name="Turgeon B.G."/>
            <person name="Di Pietro A."/>
            <person name="Walton J.D."/>
            <person name="Ma L.-J."/>
            <person name="Baker S.E."/>
            <person name="Rep M."/>
            <person name="Adam G."/>
            <person name="Antoniw J."/>
            <person name="Baldwin T."/>
            <person name="Calvo S.E."/>
            <person name="Chang Y.-L."/>
            <person name="DeCaprio D."/>
            <person name="Gale L.R."/>
            <person name="Gnerre S."/>
            <person name="Goswami R.S."/>
            <person name="Hammond-Kosack K."/>
            <person name="Harris L.J."/>
            <person name="Hilburn K."/>
            <person name="Kennell J.C."/>
            <person name="Kroken S."/>
            <person name="Magnuson J.K."/>
            <person name="Mannhaupt G."/>
            <person name="Mauceli E.W."/>
            <person name="Mewes H.-W."/>
            <person name="Mitterbauer R."/>
            <person name="Muehlbauer G."/>
            <person name="Muensterkoetter M."/>
            <person name="Nelson D."/>
            <person name="O'Donnell K."/>
            <person name="Ouellet T."/>
            <person name="Qi W."/>
            <person name="Quesneville H."/>
            <person name="Roncero M.I.G."/>
            <person name="Seong K.-Y."/>
            <person name="Tetko I.V."/>
            <person name="Urban M."/>
            <person name="Waalwijk C."/>
            <person name="Ward T.J."/>
            <person name="Yao J."/>
            <person name="Birren B.W."/>
            <person name="Kistler H.C."/>
        </authorList>
    </citation>
    <scope>NUCLEOTIDE SEQUENCE [LARGE SCALE GENOMIC DNA]</scope>
    <source>
        <strain evidence="4">ATCC MYA-4620 / CBS 123657 / FGSC 9075 / NRRL 31084 / PH-1</strain>
        <strain evidence="3">PH-1 / ATCC MYA-4620 / FGSC 9075 / NRRL 31084</strain>
    </source>
</reference>
<evidence type="ECO:0000256" key="1">
    <source>
        <dbReference type="SAM" id="MobiDB-lite"/>
    </source>
</evidence>
<dbReference type="EMBL" id="HG970332">
    <property type="protein sequence ID" value="CEF76122.1"/>
    <property type="molecule type" value="Genomic_DNA"/>
</dbReference>
<dbReference type="InParanoid" id="A0A098DCE2"/>
<keyword evidence="4" id="KW-1185">Reference proteome</keyword>
<dbReference type="AlphaFoldDB" id="A0A098DCE2"/>
<evidence type="ECO:0000313" key="4">
    <source>
        <dbReference type="Proteomes" id="UP000070720"/>
    </source>
</evidence>
<feature type="compositionally biased region" description="Basic and acidic residues" evidence="1">
    <location>
        <begin position="1"/>
        <end position="10"/>
    </location>
</feature>
<dbReference type="EnsemblFungi" id="CEF76122">
    <property type="protein sequence ID" value="CEF76122"/>
    <property type="gene ID" value="FGRRES_17427"/>
</dbReference>
<accession>A0A0E0RXZ7</accession>
<reference evidence="3" key="4">
    <citation type="submission" date="2017-01" db="UniProtKB">
        <authorList>
            <consortium name="EnsemblFungi"/>
        </authorList>
    </citation>
    <scope>IDENTIFICATION</scope>
    <source>
        <strain evidence="3">PH-1 / ATCC MYA-4620 / FGSC 9075 / NRRL 31084</strain>
    </source>
</reference>
<feature type="region of interest" description="Disordered" evidence="1">
    <location>
        <begin position="1"/>
        <end position="23"/>
    </location>
</feature>
<dbReference type="Proteomes" id="UP000070720">
    <property type="component" value="Chromosome 1"/>
</dbReference>
<accession>A0A098DCE2</accession>
<reference evidence="3 4" key="2">
    <citation type="journal article" date="2010" name="Nature">
        <title>Comparative genomics reveals mobile pathogenicity chromosomes in Fusarium.</title>
        <authorList>
            <person name="Ma L.J."/>
            <person name="van der Does H.C."/>
            <person name="Borkovich K.A."/>
            <person name="Coleman J.J."/>
            <person name="Daboussi M.J."/>
            <person name="Di Pietro A."/>
            <person name="Dufresne M."/>
            <person name="Freitag M."/>
            <person name="Grabherr M."/>
            <person name="Henrissat B."/>
            <person name="Houterman P.M."/>
            <person name="Kang S."/>
            <person name="Shim W.B."/>
            <person name="Woloshuk C."/>
            <person name="Xie X."/>
            <person name="Xu J.R."/>
            <person name="Antoniw J."/>
            <person name="Baker S.E."/>
            <person name="Bluhm B.H."/>
            <person name="Breakspear A."/>
            <person name="Brown D.W."/>
            <person name="Butchko R.A."/>
            <person name="Chapman S."/>
            <person name="Coulson R."/>
            <person name="Coutinho P.M."/>
            <person name="Danchin E.G."/>
            <person name="Diener A."/>
            <person name="Gale L.R."/>
            <person name="Gardiner D.M."/>
            <person name="Goff S."/>
            <person name="Hammond-Kosack K.E."/>
            <person name="Hilburn K."/>
            <person name="Hua-Van A."/>
            <person name="Jonkers W."/>
            <person name="Kazan K."/>
            <person name="Kodira C.D."/>
            <person name="Koehrsen M."/>
            <person name="Kumar L."/>
            <person name="Lee Y.H."/>
            <person name="Li L."/>
            <person name="Manners J.M."/>
            <person name="Miranda-Saavedra D."/>
            <person name="Mukherjee M."/>
            <person name="Park G."/>
            <person name="Park J."/>
            <person name="Park S.Y."/>
            <person name="Proctor R.H."/>
            <person name="Regev A."/>
            <person name="Ruiz-Roldan M.C."/>
            <person name="Sain D."/>
            <person name="Sakthikumar S."/>
            <person name="Sykes S."/>
            <person name="Schwartz D.C."/>
            <person name="Turgeon B.G."/>
            <person name="Wapinski I."/>
            <person name="Yoder O."/>
            <person name="Young S."/>
            <person name="Zeng Q."/>
            <person name="Zhou S."/>
            <person name="Galagan J."/>
            <person name="Cuomo C.A."/>
            <person name="Kistler H.C."/>
            <person name="Rep M."/>
        </authorList>
    </citation>
    <scope>GENOME REANNOTATION</scope>
    <source>
        <strain evidence="4">ATCC MYA-4620 / CBS 123657 / FGSC 9075 / NRRL 31084 / PH-1</strain>
        <strain evidence="3">PH-1 / ATCC MYA-4620 / FGSC 9075 / NRRL 31084</strain>
    </source>
</reference>
<gene>
    <name evidence="2" type="ORF">FGRAMPH1_01T08639</name>
</gene>
<proteinExistence type="predicted"/>
<evidence type="ECO:0000313" key="3">
    <source>
        <dbReference type="EnsemblFungi" id="CEF76122"/>
    </source>
</evidence>
<sequence length="158" mass="17961">MSSQSVERRTINIPSTRDQPATVPCYDLEDRTRSSLQSLQEGDLLQLAVDHGEELFQFVSVDRDVTLESLSHHLNSADPKNVALYRCPISKNTVLIWTRCPTANSAKRMRVQNRVRRDLTWYAGEEGIQNIVTVGDELSCVQEDCLSLYSCPCDQRKM</sequence>
<dbReference type="VEuPathDB" id="FungiDB:FGRAMPH1_01G08639"/>
<evidence type="ECO:0000313" key="2">
    <source>
        <dbReference type="EMBL" id="CEF76122.1"/>
    </source>
</evidence>
<reference evidence="2 4" key="3">
    <citation type="journal article" date="2015" name="BMC Genomics">
        <title>The completed genome sequence of the pathogenic ascomycete fungus Fusarium graminearum.</title>
        <authorList>
            <person name="King R."/>
            <person name="Urban M."/>
            <person name="Hammond-Kosack M.C."/>
            <person name="Hassani-Pak K."/>
            <person name="Hammond-Kosack K.E."/>
        </authorList>
    </citation>
    <scope>NUCLEOTIDE SEQUENCE [LARGE SCALE GENOMIC DNA]</scope>
    <source>
        <strain evidence="4">ATCC MYA-4620 / CBS 123657 / FGSC 9075 / NRRL 31084 / PH-1</strain>
        <strain evidence="2">PH-1</strain>
    </source>
</reference>
<protein>
    <submittedName>
        <fullName evidence="2">Chromosome 1, complete genome</fullName>
    </submittedName>
</protein>
<organism evidence="2 4">
    <name type="scientific">Gibberella zeae (strain ATCC MYA-4620 / CBS 123657 / FGSC 9075 / NRRL 31084 / PH-1)</name>
    <name type="common">Wheat head blight fungus</name>
    <name type="synonym">Fusarium graminearum</name>
    <dbReference type="NCBI Taxonomy" id="229533"/>
    <lineage>
        <taxon>Eukaryota</taxon>
        <taxon>Fungi</taxon>
        <taxon>Dikarya</taxon>
        <taxon>Ascomycota</taxon>
        <taxon>Pezizomycotina</taxon>
        <taxon>Sordariomycetes</taxon>
        <taxon>Hypocreomycetidae</taxon>
        <taxon>Hypocreales</taxon>
        <taxon>Nectriaceae</taxon>
        <taxon>Fusarium</taxon>
    </lineage>
</organism>
<name>A0A098DCE2_GIBZE</name>